<dbReference type="InterPro" id="IPR004291">
    <property type="entry name" value="Transposase_IS66_central"/>
</dbReference>
<organism evidence="2 3">
    <name type="scientific">Leptospira santarosai str. ZUN179</name>
    <dbReference type="NCBI Taxonomy" id="1049985"/>
    <lineage>
        <taxon>Bacteria</taxon>
        <taxon>Pseudomonadati</taxon>
        <taxon>Spirochaetota</taxon>
        <taxon>Spirochaetia</taxon>
        <taxon>Leptospirales</taxon>
        <taxon>Leptospiraceae</taxon>
        <taxon>Leptospira</taxon>
    </lineage>
</organism>
<comment type="caution">
    <text evidence="2">The sequence shown here is derived from an EMBL/GenBank/DDBJ whole genome shotgun (WGS) entry which is preliminary data.</text>
</comment>
<accession>M6V1K5</accession>
<reference evidence="2 3" key="1">
    <citation type="submission" date="2013-01" db="EMBL/GenBank/DDBJ databases">
        <authorList>
            <person name="Harkins D.M."/>
            <person name="Durkin A.S."/>
            <person name="Brinkac L.M."/>
            <person name="Haft D.H."/>
            <person name="Selengut J.D."/>
            <person name="Sanka R."/>
            <person name="DePew J."/>
            <person name="Purushe J."/>
            <person name="Matthias M.A."/>
            <person name="Vinetz J.M."/>
            <person name="Sutton G.G."/>
            <person name="Nierman W.C."/>
            <person name="Fouts D.E."/>
        </authorList>
    </citation>
    <scope>NUCLEOTIDE SEQUENCE [LARGE SCALE GENOMIC DNA]</scope>
    <source>
        <strain evidence="2 3">ZUN179</strain>
    </source>
</reference>
<name>M6V1K5_9LEPT</name>
<evidence type="ECO:0000313" key="3">
    <source>
        <dbReference type="Proteomes" id="UP000012160"/>
    </source>
</evidence>
<sequence>MEAKSKILHAGCWNHARRKFFEILKIDSKNAQAQWIVREISKLYAIESKAKEANLNSEEHLKLRQSESKPIVE</sequence>
<evidence type="ECO:0000259" key="1">
    <source>
        <dbReference type="Pfam" id="PF03050"/>
    </source>
</evidence>
<dbReference type="PANTHER" id="PTHR33678:SF1">
    <property type="entry name" value="BLL1576 PROTEIN"/>
    <property type="match status" value="1"/>
</dbReference>
<dbReference type="Pfam" id="PF03050">
    <property type="entry name" value="DDE_Tnp_IS66"/>
    <property type="match status" value="1"/>
</dbReference>
<evidence type="ECO:0000313" key="2">
    <source>
        <dbReference type="EMBL" id="EMO47124.1"/>
    </source>
</evidence>
<dbReference type="AlphaFoldDB" id="M6V1K5"/>
<dbReference type="InterPro" id="IPR052344">
    <property type="entry name" value="Transposase-related"/>
</dbReference>
<feature type="domain" description="Transposase IS66 central" evidence="1">
    <location>
        <begin position="4"/>
        <end position="72"/>
    </location>
</feature>
<dbReference type="PANTHER" id="PTHR33678">
    <property type="entry name" value="BLL1576 PROTEIN"/>
    <property type="match status" value="1"/>
</dbReference>
<gene>
    <name evidence="2" type="ORF">LEP1GSC187_1201</name>
</gene>
<dbReference type="EMBL" id="AHOQ02000011">
    <property type="protein sequence ID" value="EMO47124.1"/>
    <property type="molecule type" value="Genomic_DNA"/>
</dbReference>
<dbReference type="Proteomes" id="UP000012160">
    <property type="component" value="Unassembled WGS sequence"/>
</dbReference>
<protein>
    <submittedName>
        <fullName evidence="2">IS66 family element, transposase domain protein</fullName>
    </submittedName>
</protein>
<feature type="non-terminal residue" evidence="2">
    <location>
        <position position="73"/>
    </location>
</feature>
<proteinExistence type="predicted"/>